<dbReference type="GO" id="GO:0070006">
    <property type="term" value="F:metalloaminopeptidase activity"/>
    <property type="evidence" value="ECO:0007669"/>
    <property type="project" value="InterPro"/>
</dbReference>
<keyword evidence="10" id="KW-0645">Protease</keyword>
<evidence type="ECO:0000256" key="2">
    <source>
        <dbReference type="ARBA" id="ARBA00001936"/>
    </source>
</evidence>
<evidence type="ECO:0000313" key="11">
    <source>
        <dbReference type="Proteomes" id="UP000652354"/>
    </source>
</evidence>
<dbReference type="InterPro" id="IPR000994">
    <property type="entry name" value="Pept_M24"/>
</dbReference>
<keyword evidence="11" id="KW-1185">Reference proteome</keyword>
<dbReference type="AlphaFoldDB" id="A0A919Q6B4"/>
<dbReference type="CDD" id="cd01087">
    <property type="entry name" value="Prolidase"/>
    <property type="match status" value="1"/>
</dbReference>
<accession>A0A919Q6B4</accession>
<keyword evidence="5 8" id="KW-0479">Metal-binding</keyword>
<dbReference type="Gene3D" id="3.90.230.10">
    <property type="entry name" value="Creatinase/methionine aminopeptidase superfamily"/>
    <property type="match status" value="1"/>
</dbReference>
<dbReference type="InterPro" id="IPR052433">
    <property type="entry name" value="X-Pro_dipept-like"/>
</dbReference>
<keyword evidence="6" id="KW-0378">Hydrolase</keyword>
<evidence type="ECO:0000256" key="1">
    <source>
        <dbReference type="ARBA" id="ARBA00001424"/>
    </source>
</evidence>
<evidence type="ECO:0000256" key="3">
    <source>
        <dbReference type="ARBA" id="ARBA00008766"/>
    </source>
</evidence>
<dbReference type="GO" id="GO:0006508">
    <property type="term" value="P:proteolysis"/>
    <property type="evidence" value="ECO:0007669"/>
    <property type="project" value="TreeGrafter"/>
</dbReference>
<dbReference type="SMART" id="SM01011">
    <property type="entry name" value="AMP_N"/>
    <property type="match status" value="1"/>
</dbReference>
<evidence type="ECO:0000256" key="8">
    <source>
        <dbReference type="RuleBase" id="RU000590"/>
    </source>
</evidence>
<dbReference type="EC" id="3.4.11.9" evidence="4"/>
<dbReference type="GO" id="GO:0030145">
    <property type="term" value="F:manganese ion binding"/>
    <property type="evidence" value="ECO:0007669"/>
    <property type="project" value="InterPro"/>
</dbReference>
<evidence type="ECO:0000313" key="10">
    <source>
        <dbReference type="EMBL" id="GIG55343.1"/>
    </source>
</evidence>
<dbReference type="SUPFAM" id="SSF55920">
    <property type="entry name" value="Creatinase/aminopeptidase"/>
    <property type="match status" value="1"/>
</dbReference>
<dbReference type="InterPro" id="IPR036005">
    <property type="entry name" value="Creatinase/aminopeptidase-like"/>
</dbReference>
<dbReference type="Proteomes" id="UP000652354">
    <property type="component" value="Unassembled WGS sequence"/>
</dbReference>
<dbReference type="PANTHER" id="PTHR43226:SF4">
    <property type="entry name" value="XAA-PRO AMINOPEPTIDASE 3"/>
    <property type="match status" value="1"/>
</dbReference>
<comment type="caution">
    <text evidence="10">The sequence shown here is derived from an EMBL/GenBank/DDBJ whole genome shotgun (WGS) entry which is preliminary data.</text>
</comment>
<comment type="cofactor">
    <cofactor evidence="2">
        <name>Mn(2+)</name>
        <dbReference type="ChEBI" id="CHEBI:29035"/>
    </cofactor>
</comment>
<gene>
    <name evidence="10" type="primary">pepPI</name>
    <name evidence="10" type="ORF">Dac01nite_20950</name>
</gene>
<evidence type="ECO:0000259" key="9">
    <source>
        <dbReference type="SMART" id="SM01011"/>
    </source>
</evidence>
<evidence type="ECO:0000256" key="6">
    <source>
        <dbReference type="ARBA" id="ARBA00022801"/>
    </source>
</evidence>
<comment type="similarity">
    <text evidence="3 8">Belongs to the peptidase M24B family.</text>
</comment>
<dbReference type="PANTHER" id="PTHR43226">
    <property type="entry name" value="XAA-PRO AMINOPEPTIDASE 3"/>
    <property type="match status" value="1"/>
</dbReference>
<reference evidence="10" key="1">
    <citation type="submission" date="2021-01" db="EMBL/GenBank/DDBJ databases">
        <title>Whole genome shotgun sequence of Demequina activiva NBRC 110675.</title>
        <authorList>
            <person name="Komaki H."/>
            <person name="Tamura T."/>
        </authorList>
    </citation>
    <scope>NUCLEOTIDE SEQUENCE</scope>
    <source>
        <strain evidence="10">NBRC 110675</strain>
    </source>
</reference>
<dbReference type="Pfam" id="PF00557">
    <property type="entry name" value="Peptidase_M24"/>
    <property type="match status" value="1"/>
</dbReference>
<dbReference type="Gene3D" id="3.40.350.10">
    <property type="entry name" value="Creatinase/prolidase N-terminal domain"/>
    <property type="match status" value="1"/>
</dbReference>
<name>A0A919Q6B4_9MICO</name>
<proteinExistence type="inferred from homology"/>
<dbReference type="GO" id="GO:0005829">
    <property type="term" value="C:cytosol"/>
    <property type="evidence" value="ECO:0007669"/>
    <property type="project" value="TreeGrafter"/>
</dbReference>
<feature type="domain" description="Aminopeptidase P N-terminal" evidence="9">
    <location>
        <begin position="63"/>
        <end position="207"/>
    </location>
</feature>
<dbReference type="InterPro" id="IPR001131">
    <property type="entry name" value="Peptidase_M24B_aminopep-P_CS"/>
</dbReference>
<dbReference type="PROSITE" id="PS00491">
    <property type="entry name" value="PROLINE_PEPTIDASE"/>
    <property type="match status" value="1"/>
</dbReference>
<dbReference type="EMBL" id="BONR01000005">
    <property type="protein sequence ID" value="GIG55343.1"/>
    <property type="molecule type" value="Genomic_DNA"/>
</dbReference>
<evidence type="ECO:0000256" key="7">
    <source>
        <dbReference type="ARBA" id="ARBA00023211"/>
    </source>
</evidence>
<comment type="catalytic activity">
    <reaction evidence="1">
        <text>Release of any N-terminal amino acid, including proline, that is linked to proline, even from a dipeptide or tripeptide.</text>
        <dbReference type="EC" id="3.4.11.9"/>
    </reaction>
</comment>
<keyword evidence="10" id="KW-0031">Aminopeptidase</keyword>
<evidence type="ECO:0000256" key="5">
    <source>
        <dbReference type="ARBA" id="ARBA00022723"/>
    </source>
</evidence>
<dbReference type="InterPro" id="IPR007865">
    <property type="entry name" value="Aminopep_P_N"/>
</dbReference>
<dbReference type="InterPro" id="IPR029149">
    <property type="entry name" value="Creatin/AminoP/Spt16_N"/>
</dbReference>
<protein>
    <recommendedName>
        <fullName evidence="4">Xaa-Pro aminopeptidase</fullName>
        <ecNumber evidence="4">3.4.11.9</ecNumber>
    </recommendedName>
</protein>
<dbReference type="SUPFAM" id="SSF53092">
    <property type="entry name" value="Creatinase/prolidase N-terminal domain"/>
    <property type="match status" value="1"/>
</dbReference>
<evidence type="ECO:0000256" key="4">
    <source>
        <dbReference type="ARBA" id="ARBA00012574"/>
    </source>
</evidence>
<organism evidence="10 11">
    <name type="scientific">Demequina activiva</name>
    <dbReference type="NCBI Taxonomy" id="1582364"/>
    <lineage>
        <taxon>Bacteria</taxon>
        <taxon>Bacillati</taxon>
        <taxon>Actinomycetota</taxon>
        <taxon>Actinomycetes</taxon>
        <taxon>Micrococcales</taxon>
        <taxon>Demequinaceae</taxon>
        <taxon>Demequina</taxon>
    </lineage>
</organism>
<sequence length="478" mass="52817">MRMTVSVRALKRAAPACDHRAVSEEQSDKTNKARALRPDNAEFKAWIGSEWAEPEDRETTAMASASFAAERRQRLSERFSGTRIVAPAGELKVRSNDTDYRFSPDRDFAYLTGLGTDREPGAVLVMEPVEGGHEATLYLVPPAGKDDDDFYTDPRTGEFWIGRRPGLEEFAAMTGIATAPLSELPSGIRLHAQPVKAVRRALSEMRLVKDEWEIQQLRDAVDATIAGFERVVGELPRAIAHKRGERVVEATFDGHAREEGNAVGYETIAASGDHATTLHWITNHGQVRNGDLLLLDAGVEVESLYTADITRTMPVNGEFTEVQRRVYGVVLEAADAAFAAARPGVSFRDVHEAAMEVIEARLTAWGIVPESKDPESKLFRRWMVHSTSHHLGLDVHDCAAAKRELYMDGPLEPGMVFTIEPGLYFKADDLAVPAELRGIGVRIEDDVLVTEDGVENLSAALPRDADAVEAWMRKHRRA</sequence>
<keyword evidence="7" id="KW-0464">Manganese</keyword>
<dbReference type="Pfam" id="PF05195">
    <property type="entry name" value="AMP_N"/>
    <property type="match status" value="1"/>
</dbReference>